<evidence type="ECO:0000256" key="1">
    <source>
        <dbReference type="SAM" id="MobiDB-lite"/>
    </source>
</evidence>
<gene>
    <name evidence="2" type="ORF">DFH07DRAFT_767007</name>
</gene>
<feature type="region of interest" description="Disordered" evidence="1">
    <location>
        <begin position="29"/>
        <end position="63"/>
    </location>
</feature>
<organism evidence="2 3">
    <name type="scientific">Mycena maculata</name>
    <dbReference type="NCBI Taxonomy" id="230809"/>
    <lineage>
        <taxon>Eukaryota</taxon>
        <taxon>Fungi</taxon>
        <taxon>Dikarya</taxon>
        <taxon>Basidiomycota</taxon>
        <taxon>Agaricomycotina</taxon>
        <taxon>Agaricomycetes</taxon>
        <taxon>Agaricomycetidae</taxon>
        <taxon>Agaricales</taxon>
        <taxon>Marasmiineae</taxon>
        <taxon>Mycenaceae</taxon>
        <taxon>Mycena</taxon>
    </lineage>
</organism>
<dbReference type="EMBL" id="JARJLG010000013">
    <property type="protein sequence ID" value="KAJ7776064.1"/>
    <property type="molecule type" value="Genomic_DNA"/>
</dbReference>
<reference evidence="2" key="1">
    <citation type="submission" date="2023-03" db="EMBL/GenBank/DDBJ databases">
        <title>Massive genome expansion in bonnet fungi (Mycena s.s.) driven by repeated elements and novel gene families across ecological guilds.</title>
        <authorList>
            <consortium name="Lawrence Berkeley National Laboratory"/>
            <person name="Harder C.B."/>
            <person name="Miyauchi S."/>
            <person name="Viragh M."/>
            <person name="Kuo A."/>
            <person name="Thoen E."/>
            <person name="Andreopoulos B."/>
            <person name="Lu D."/>
            <person name="Skrede I."/>
            <person name="Drula E."/>
            <person name="Henrissat B."/>
            <person name="Morin E."/>
            <person name="Kohler A."/>
            <person name="Barry K."/>
            <person name="LaButti K."/>
            <person name="Morin E."/>
            <person name="Salamov A."/>
            <person name="Lipzen A."/>
            <person name="Mereny Z."/>
            <person name="Hegedus B."/>
            <person name="Baldrian P."/>
            <person name="Stursova M."/>
            <person name="Weitz H."/>
            <person name="Taylor A."/>
            <person name="Grigoriev I.V."/>
            <person name="Nagy L.G."/>
            <person name="Martin F."/>
            <person name="Kauserud H."/>
        </authorList>
    </citation>
    <scope>NUCLEOTIDE SEQUENCE</scope>
    <source>
        <strain evidence="2">CBHHK188m</strain>
    </source>
</reference>
<dbReference type="AlphaFoldDB" id="A0AAD7NU15"/>
<evidence type="ECO:0000313" key="3">
    <source>
        <dbReference type="Proteomes" id="UP001215280"/>
    </source>
</evidence>
<sequence length="134" mass="15355">MAFSANSFIRRAQAEPGWTEGCKERWGNTPSGMCEKCQGHPRGYGDRSTYNEQKHPQRGPWERGWVKVSKKMRREEERSDGIKGKVDVAELMFWTYNRRWITDDPASDIPVTSGVYVDRGRSTWGGNAPEMVVV</sequence>
<feature type="compositionally biased region" description="Basic and acidic residues" evidence="1">
    <location>
        <begin position="52"/>
        <end position="63"/>
    </location>
</feature>
<accession>A0AAD7NU15</accession>
<name>A0AAD7NU15_9AGAR</name>
<proteinExistence type="predicted"/>
<protein>
    <submittedName>
        <fullName evidence="2">Uncharacterized protein</fullName>
    </submittedName>
</protein>
<comment type="caution">
    <text evidence="2">The sequence shown here is derived from an EMBL/GenBank/DDBJ whole genome shotgun (WGS) entry which is preliminary data.</text>
</comment>
<keyword evidence="3" id="KW-1185">Reference proteome</keyword>
<dbReference type="Proteomes" id="UP001215280">
    <property type="component" value="Unassembled WGS sequence"/>
</dbReference>
<evidence type="ECO:0000313" key="2">
    <source>
        <dbReference type="EMBL" id="KAJ7776064.1"/>
    </source>
</evidence>